<evidence type="ECO:0000256" key="4">
    <source>
        <dbReference type="ARBA" id="ARBA00038388"/>
    </source>
</evidence>
<dbReference type="GO" id="GO:0098796">
    <property type="term" value="C:membrane protein complex"/>
    <property type="evidence" value="ECO:0007669"/>
    <property type="project" value="UniProtKB-ARBA"/>
</dbReference>
<dbReference type="InterPro" id="IPR027417">
    <property type="entry name" value="P-loop_NTPase"/>
</dbReference>
<proteinExistence type="inferred from homology"/>
<dbReference type="PROSITE" id="PS00211">
    <property type="entry name" value="ABC_TRANSPORTER_1"/>
    <property type="match status" value="1"/>
</dbReference>
<dbReference type="GO" id="GO:0005524">
    <property type="term" value="F:ATP binding"/>
    <property type="evidence" value="ECO:0007669"/>
    <property type="project" value="UniProtKB-KW"/>
</dbReference>
<evidence type="ECO:0000256" key="1">
    <source>
        <dbReference type="ARBA" id="ARBA00022448"/>
    </source>
</evidence>
<dbReference type="SMART" id="SM00382">
    <property type="entry name" value="AAA"/>
    <property type="match status" value="1"/>
</dbReference>
<evidence type="ECO:0000313" key="7">
    <source>
        <dbReference type="Proteomes" id="UP000595362"/>
    </source>
</evidence>
<feature type="domain" description="ABC transporter" evidence="5">
    <location>
        <begin position="5"/>
        <end position="229"/>
    </location>
</feature>
<organism evidence="6 7">
    <name type="scientific">Micavibrio aeruginosavorus</name>
    <dbReference type="NCBI Taxonomy" id="349221"/>
    <lineage>
        <taxon>Bacteria</taxon>
        <taxon>Pseudomonadati</taxon>
        <taxon>Bdellovibrionota</taxon>
        <taxon>Bdellovibrionia</taxon>
        <taxon>Bdellovibrionales</taxon>
        <taxon>Pseudobdellovibrionaceae</taxon>
        <taxon>Micavibrio</taxon>
    </lineage>
</organism>
<dbReference type="CDD" id="cd03255">
    <property type="entry name" value="ABC_MJ0796_LolCDE_FtsE"/>
    <property type="match status" value="1"/>
</dbReference>
<dbReference type="PANTHER" id="PTHR24220">
    <property type="entry name" value="IMPORT ATP-BINDING PROTEIN"/>
    <property type="match status" value="1"/>
</dbReference>
<dbReference type="InterPro" id="IPR017871">
    <property type="entry name" value="ABC_transporter-like_CS"/>
</dbReference>
<dbReference type="GO" id="GO:0022857">
    <property type="term" value="F:transmembrane transporter activity"/>
    <property type="evidence" value="ECO:0007669"/>
    <property type="project" value="TreeGrafter"/>
</dbReference>
<comment type="similarity">
    <text evidence="4">Belongs to the ABC transporter superfamily. Macrolide exporter (TC 3.A.1.122) family.</text>
</comment>
<keyword evidence="1" id="KW-0813">Transport</keyword>
<dbReference type="GO" id="GO:0016887">
    <property type="term" value="F:ATP hydrolysis activity"/>
    <property type="evidence" value="ECO:0007669"/>
    <property type="project" value="InterPro"/>
</dbReference>
<dbReference type="EMBL" id="CP066681">
    <property type="protein sequence ID" value="QQG37032.1"/>
    <property type="molecule type" value="Genomic_DNA"/>
</dbReference>
<dbReference type="InterPro" id="IPR003439">
    <property type="entry name" value="ABC_transporter-like_ATP-bd"/>
</dbReference>
<dbReference type="FunFam" id="3.40.50.300:FF:000032">
    <property type="entry name" value="Export ABC transporter ATP-binding protein"/>
    <property type="match status" value="1"/>
</dbReference>
<dbReference type="InterPro" id="IPR017911">
    <property type="entry name" value="MacB-like_ATP-bd"/>
</dbReference>
<dbReference type="InterPro" id="IPR003593">
    <property type="entry name" value="AAA+_ATPase"/>
</dbReference>
<keyword evidence="3 6" id="KW-0067">ATP-binding</keyword>
<evidence type="ECO:0000313" key="6">
    <source>
        <dbReference type="EMBL" id="QQG37032.1"/>
    </source>
</evidence>
<dbReference type="Gene3D" id="3.40.50.300">
    <property type="entry name" value="P-loop containing nucleotide triphosphate hydrolases"/>
    <property type="match status" value="1"/>
</dbReference>
<gene>
    <name evidence="6" type="ORF">HYS17_04510</name>
</gene>
<evidence type="ECO:0000259" key="5">
    <source>
        <dbReference type="PROSITE" id="PS50893"/>
    </source>
</evidence>
<dbReference type="InterPro" id="IPR015854">
    <property type="entry name" value="ABC_transpr_LolD-like"/>
</dbReference>
<evidence type="ECO:0000256" key="2">
    <source>
        <dbReference type="ARBA" id="ARBA00022741"/>
    </source>
</evidence>
<sequence>MEALIRAENLTRILNGDVDVTLVSGASLQVSAGEFVSITGPSGSGKSSLLYLLGLLDKPTSGKLYVAGQDTLSLDEAGLAKIRLENMGFVFQFHFLLPEFTVLENVMMPMKRLGNLTDRQAREKGVSLLSDMGIADQADKLPRKLSGGQCQRVAIARALANDPAIILADEPTGNLDSASSKVVQGILQKLAHDHGRAVIVVTHDMDFAATADRKIRLVDGKISSDRLSI</sequence>
<dbReference type="PROSITE" id="PS50893">
    <property type="entry name" value="ABC_TRANSPORTER_2"/>
    <property type="match status" value="1"/>
</dbReference>
<protein>
    <submittedName>
        <fullName evidence="6">ABC transporter ATP-binding protein</fullName>
    </submittedName>
</protein>
<dbReference type="AlphaFoldDB" id="A0A7T5R3W1"/>
<accession>A0A7T5R3W1</accession>
<dbReference type="Proteomes" id="UP000595362">
    <property type="component" value="Chromosome"/>
</dbReference>
<evidence type="ECO:0000256" key="3">
    <source>
        <dbReference type="ARBA" id="ARBA00022840"/>
    </source>
</evidence>
<dbReference type="GO" id="GO:0005886">
    <property type="term" value="C:plasma membrane"/>
    <property type="evidence" value="ECO:0007669"/>
    <property type="project" value="TreeGrafter"/>
</dbReference>
<reference evidence="6 7" key="1">
    <citation type="submission" date="2020-07" db="EMBL/GenBank/DDBJ databases">
        <title>Huge and variable diversity of episymbiotic CPR bacteria and DPANN archaea in groundwater ecosystems.</title>
        <authorList>
            <person name="He C.Y."/>
            <person name="Keren R."/>
            <person name="Whittaker M."/>
            <person name="Farag I.F."/>
            <person name="Doudna J."/>
            <person name="Cate J.H.D."/>
            <person name="Banfield J.F."/>
        </authorList>
    </citation>
    <scope>NUCLEOTIDE SEQUENCE [LARGE SCALE GENOMIC DNA]</scope>
    <source>
        <strain evidence="6">NC_groundwater_70_Ag_B-0.1um_54_66</strain>
    </source>
</reference>
<name>A0A7T5R3W1_9BACT</name>
<keyword evidence="2" id="KW-0547">Nucleotide-binding</keyword>
<dbReference type="PANTHER" id="PTHR24220:SF86">
    <property type="entry name" value="ABC TRANSPORTER ABCH.1"/>
    <property type="match status" value="1"/>
</dbReference>
<dbReference type="SUPFAM" id="SSF52540">
    <property type="entry name" value="P-loop containing nucleoside triphosphate hydrolases"/>
    <property type="match status" value="1"/>
</dbReference>
<dbReference type="Pfam" id="PF00005">
    <property type="entry name" value="ABC_tran"/>
    <property type="match status" value="1"/>
</dbReference>